<dbReference type="InterPro" id="IPR006638">
    <property type="entry name" value="Elp3/MiaA/NifB-like_rSAM"/>
</dbReference>
<dbReference type="SFLD" id="SFLDG01067">
    <property type="entry name" value="SPASM/twitch_domain_containing"/>
    <property type="match status" value="1"/>
</dbReference>
<accession>A0A379C5L4</accession>
<keyword evidence="3" id="KW-0949">S-adenosyl-L-methionine</keyword>
<dbReference type="PROSITE" id="PS51918">
    <property type="entry name" value="RADICAL_SAM"/>
    <property type="match status" value="1"/>
</dbReference>
<dbReference type="OrthoDB" id="9763993at2"/>
<dbReference type="EMBL" id="UGSZ01000001">
    <property type="protein sequence ID" value="SUB56907.1"/>
    <property type="molecule type" value="Genomic_DNA"/>
</dbReference>
<evidence type="ECO:0000256" key="2">
    <source>
        <dbReference type="ARBA" id="ARBA00022485"/>
    </source>
</evidence>
<evidence type="ECO:0000256" key="1">
    <source>
        <dbReference type="ARBA" id="ARBA00001966"/>
    </source>
</evidence>
<dbReference type="PANTHER" id="PTHR43273:SF8">
    <property type="entry name" value="RADICAL SAM DOMAIN PROTEIN"/>
    <property type="match status" value="1"/>
</dbReference>
<dbReference type="InterPro" id="IPR058240">
    <property type="entry name" value="rSAM_sf"/>
</dbReference>
<evidence type="ECO:0000256" key="5">
    <source>
        <dbReference type="ARBA" id="ARBA00023004"/>
    </source>
</evidence>
<dbReference type="GO" id="GO:0032324">
    <property type="term" value="P:molybdopterin cofactor biosynthetic process"/>
    <property type="evidence" value="ECO:0007669"/>
    <property type="project" value="UniProtKB-ARBA"/>
</dbReference>
<dbReference type="SFLD" id="SFLDG01384">
    <property type="entry name" value="thioether_bond_formation_requi"/>
    <property type="match status" value="1"/>
</dbReference>
<evidence type="ECO:0000259" key="7">
    <source>
        <dbReference type="PROSITE" id="PS51918"/>
    </source>
</evidence>
<dbReference type="GO" id="GO:0051539">
    <property type="term" value="F:4 iron, 4 sulfur cluster binding"/>
    <property type="evidence" value="ECO:0007669"/>
    <property type="project" value="UniProtKB-KW"/>
</dbReference>
<dbReference type="InterPro" id="IPR013785">
    <property type="entry name" value="Aldolase_TIM"/>
</dbReference>
<dbReference type="STRING" id="1122949.GCA_000378725_01718"/>
<keyword evidence="6" id="KW-0411">Iron-sulfur</keyword>
<dbReference type="SMART" id="SM00729">
    <property type="entry name" value="Elp3"/>
    <property type="match status" value="1"/>
</dbReference>
<evidence type="ECO:0000256" key="4">
    <source>
        <dbReference type="ARBA" id="ARBA00022723"/>
    </source>
</evidence>
<evidence type="ECO:0000256" key="3">
    <source>
        <dbReference type="ARBA" id="ARBA00022691"/>
    </source>
</evidence>
<feature type="domain" description="Radical SAM core" evidence="7">
    <location>
        <begin position="105"/>
        <end position="347"/>
    </location>
</feature>
<comment type="cofactor">
    <cofactor evidence="1">
        <name>[4Fe-4S] cluster</name>
        <dbReference type="ChEBI" id="CHEBI:49883"/>
    </cofactor>
</comment>
<keyword evidence="8" id="KW-0560">Oxidoreductase</keyword>
<dbReference type="Proteomes" id="UP000255517">
    <property type="component" value="Unassembled WGS sequence"/>
</dbReference>
<evidence type="ECO:0000313" key="8">
    <source>
        <dbReference type="EMBL" id="SUB56907.1"/>
    </source>
</evidence>
<protein>
    <submittedName>
        <fullName evidence="8">Anaerobic sulfatase-maturating enzyme</fullName>
        <ecNumber evidence="8">1.1.99.-</ecNumber>
    </submittedName>
</protein>
<keyword evidence="4" id="KW-0479">Metal-binding</keyword>
<dbReference type="InterPro" id="IPR000385">
    <property type="entry name" value="MoaA_NifB_PqqE_Fe-S-bd_CS"/>
</dbReference>
<dbReference type="PROSITE" id="PS01305">
    <property type="entry name" value="MOAA_NIFB_PQQE"/>
    <property type="match status" value="1"/>
</dbReference>
<dbReference type="GO" id="GO:0016491">
    <property type="term" value="F:oxidoreductase activity"/>
    <property type="evidence" value="ECO:0007669"/>
    <property type="project" value="UniProtKB-KW"/>
</dbReference>
<dbReference type="CDD" id="cd01335">
    <property type="entry name" value="Radical_SAM"/>
    <property type="match status" value="1"/>
</dbReference>
<dbReference type="SFLD" id="SFLDS00029">
    <property type="entry name" value="Radical_SAM"/>
    <property type="match status" value="1"/>
</dbReference>
<dbReference type="GO" id="GO:0046872">
    <property type="term" value="F:metal ion binding"/>
    <property type="evidence" value="ECO:0007669"/>
    <property type="project" value="UniProtKB-KW"/>
</dbReference>
<gene>
    <name evidence="8" type="primary">chuR_1</name>
    <name evidence="8" type="ORF">NCTC13149_00720</name>
</gene>
<dbReference type="RefSeq" id="WP_019035324.1">
    <property type="nucleotide sequence ID" value="NZ_UGSZ01000001.1"/>
</dbReference>
<dbReference type="SFLD" id="SFLDG01386">
    <property type="entry name" value="main_SPASM_domain-containing"/>
    <property type="match status" value="1"/>
</dbReference>
<evidence type="ECO:0000313" key="9">
    <source>
        <dbReference type="Proteomes" id="UP000255517"/>
    </source>
</evidence>
<dbReference type="SUPFAM" id="SSF102114">
    <property type="entry name" value="Radical SAM enzymes"/>
    <property type="match status" value="1"/>
</dbReference>
<dbReference type="AlphaFoldDB" id="A0A379C5L4"/>
<dbReference type="InterPro" id="IPR007197">
    <property type="entry name" value="rSAM"/>
</dbReference>
<proteinExistence type="predicted"/>
<dbReference type="PANTHER" id="PTHR43273">
    <property type="entry name" value="ANAEROBIC SULFATASE-MATURATING ENZYME HOMOLOG ASLB-RELATED"/>
    <property type="match status" value="1"/>
</dbReference>
<dbReference type="Pfam" id="PF04055">
    <property type="entry name" value="Radical_SAM"/>
    <property type="match status" value="1"/>
</dbReference>
<dbReference type="EC" id="1.1.99.-" evidence="8"/>
<reference evidence="8 9" key="1">
    <citation type="submission" date="2018-06" db="EMBL/GenBank/DDBJ databases">
        <authorList>
            <consortium name="Pathogen Informatics"/>
            <person name="Doyle S."/>
        </authorList>
    </citation>
    <scope>NUCLEOTIDE SEQUENCE [LARGE SCALE GENOMIC DNA]</scope>
    <source>
        <strain evidence="8 9">NCTC13149</strain>
    </source>
</reference>
<keyword evidence="5" id="KW-0408">Iron</keyword>
<sequence length="514" mass="59774">MISSELIDYFDKIKDFKRLCRVFKTRRKFYFYDVGTGKIFEISKDMYSIIEELIEGKNAKDVLSSHNEVGVSNLSELKNTIDTENILQAPILEDFVKPNVRNVISSERQQLILEVTESCNMRCKYCYYNENGGGYRTFGSKFMTFEIAKAAIDEFLKTTERDDVSISFYGGEPLLNYKLIKNCIEYINNNYPNKKILYAMTTNGTLITDSIAKFFSKLPNVLITISLDGPKEMHDKYRVFTNGKGTYDNTIRGIEKLVKNFGTRAGECLSINTVLPEYDEEDLDRIDDYFNKCRILPKEVGHTSSFVSKGNVEFEYEGVDGSTERYAREKSFNNRRFLDPLYSWATEEFYDEKSDSEFEIKAIAKENLIKDLAIIHRRSITENPMQKYYMNGCCIPGSRRYYVTTEGEYLICERLGASPNIGNIKTGLDAERINKYYIEQYDKFAKQFCKKCWAIHLCSLCYMNCYDEKGINLKYRHKHCIAARIAIEKDLILYHEFLESNSEIINQINSVQFT</sequence>
<organism evidence="8 9">
    <name type="scientific">Peptoniphilus lacrimalis</name>
    <dbReference type="NCBI Taxonomy" id="33031"/>
    <lineage>
        <taxon>Bacteria</taxon>
        <taxon>Bacillati</taxon>
        <taxon>Bacillota</taxon>
        <taxon>Tissierellia</taxon>
        <taxon>Tissierellales</taxon>
        <taxon>Peptoniphilaceae</taxon>
        <taxon>Peptoniphilus</taxon>
    </lineage>
</organism>
<dbReference type="Gene3D" id="3.20.20.70">
    <property type="entry name" value="Aldolase class I"/>
    <property type="match status" value="1"/>
</dbReference>
<keyword evidence="2" id="KW-0004">4Fe-4S</keyword>
<name>A0A379C5L4_9FIRM</name>
<dbReference type="InterPro" id="IPR023867">
    <property type="entry name" value="Sulphatase_maturase_rSAM"/>
</dbReference>
<evidence type="ECO:0000256" key="6">
    <source>
        <dbReference type="ARBA" id="ARBA00023014"/>
    </source>
</evidence>